<keyword evidence="2" id="KW-1185">Reference proteome</keyword>
<accession>A0A371IG79</accession>
<protein>
    <submittedName>
        <fullName evidence="1">Uncharacterized protein</fullName>
    </submittedName>
</protein>
<comment type="caution">
    <text evidence="1">The sequence shown here is derived from an EMBL/GenBank/DDBJ whole genome shotgun (WGS) entry which is preliminary data.</text>
</comment>
<sequence>MPEHQLAEMESRVEAMKSSVEFLKEMSSDHGTRLSVIKKCMVFSAGSEALSVLDLDSVHGWVTSRNFWESGCSKKVLSWRMSPQMNNIIGRTGEQQQRECVDFGWREAHLLARKVELPSFDGSNPLRWISRAEKLFEL</sequence>
<feature type="non-terminal residue" evidence="1">
    <location>
        <position position="1"/>
    </location>
</feature>
<dbReference type="EMBL" id="QJKJ01000142">
    <property type="protein sequence ID" value="RDY14076.1"/>
    <property type="molecule type" value="Genomic_DNA"/>
</dbReference>
<gene>
    <name evidence="1" type="ORF">CR513_00924</name>
</gene>
<name>A0A371IG79_MUCPR</name>
<reference evidence="1" key="1">
    <citation type="submission" date="2018-05" db="EMBL/GenBank/DDBJ databases">
        <title>Draft genome of Mucuna pruriens seed.</title>
        <authorList>
            <person name="Nnadi N.E."/>
            <person name="Vos R."/>
            <person name="Hasami M.H."/>
            <person name="Devisetty U.K."/>
            <person name="Aguiy J.C."/>
        </authorList>
    </citation>
    <scope>NUCLEOTIDE SEQUENCE [LARGE SCALE GENOMIC DNA]</scope>
    <source>
        <strain evidence="1">JCA_2017</strain>
    </source>
</reference>
<dbReference type="Proteomes" id="UP000257109">
    <property type="component" value="Unassembled WGS sequence"/>
</dbReference>
<evidence type="ECO:0000313" key="2">
    <source>
        <dbReference type="Proteomes" id="UP000257109"/>
    </source>
</evidence>
<organism evidence="1 2">
    <name type="scientific">Mucuna pruriens</name>
    <name type="common">Velvet bean</name>
    <name type="synonym">Dolichos pruriens</name>
    <dbReference type="NCBI Taxonomy" id="157652"/>
    <lineage>
        <taxon>Eukaryota</taxon>
        <taxon>Viridiplantae</taxon>
        <taxon>Streptophyta</taxon>
        <taxon>Embryophyta</taxon>
        <taxon>Tracheophyta</taxon>
        <taxon>Spermatophyta</taxon>
        <taxon>Magnoliopsida</taxon>
        <taxon>eudicotyledons</taxon>
        <taxon>Gunneridae</taxon>
        <taxon>Pentapetalae</taxon>
        <taxon>rosids</taxon>
        <taxon>fabids</taxon>
        <taxon>Fabales</taxon>
        <taxon>Fabaceae</taxon>
        <taxon>Papilionoideae</taxon>
        <taxon>50 kb inversion clade</taxon>
        <taxon>NPAAA clade</taxon>
        <taxon>indigoferoid/millettioid clade</taxon>
        <taxon>Phaseoleae</taxon>
        <taxon>Mucuna</taxon>
    </lineage>
</organism>
<dbReference type="AlphaFoldDB" id="A0A371IG79"/>
<evidence type="ECO:0000313" key="1">
    <source>
        <dbReference type="EMBL" id="RDY14076.1"/>
    </source>
</evidence>
<proteinExistence type="predicted"/>